<name>A0A955L6G4_9BACT</name>
<evidence type="ECO:0000313" key="1">
    <source>
        <dbReference type="EMBL" id="MCA9383528.1"/>
    </source>
</evidence>
<dbReference type="AlphaFoldDB" id="A0A955L6G4"/>
<evidence type="ECO:0000313" key="2">
    <source>
        <dbReference type="Proteomes" id="UP000783287"/>
    </source>
</evidence>
<protein>
    <submittedName>
        <fullName evidence="1">Uncharacterized protein</fullName>
    </submittedName>
</protein>
<reference evidence="1" key="1">
    <citation type="submission" date="2020-04" db="EMBL/GenBank/DDBJ databases">
        <authorList>
            <person name="Zhang T."/>
        </authorList>
    </citation>
    <scope>NUCLEOTIDE SEQUENCE</scope>
    <source>
        <strain evidence="1">HKST-UBA14</strain>
    </source>
</reference>
<sequence>MIDQYRDIPGFNSLVANFDREADAGLGFVSAGQREASHHLAGILAHKLHTGSGGIVQLQEAVGGAGKTTLLNAIEPVLQARQILRIPDEEVDPYAWLAASPSGIAVATGRFFGVNLPATELITVRGFTNDEVQYLLTGTQGAELLNGDALADVANWSLGSMRLAGDSVGLLARSPELLTDERLRVATLETMAAEFLIQRIPQSLLSSWAGIKDVFARVREFIPLGSGIGIDGVASKMYELSEPLQRLNSVWDSVVSRYPIRTDQQTYGIYKEMVMRENSRPSNNPYREPRMILAANIPAELERELAEHIYGVIFAEFNYSMRKTGLAIVENNDAMQQAVDAPKDDYETRFRLYERAELMSLPLTYSEPRYLGGDHVSAVERQLEYYQGMHRLLAISGDHNKIPDTSMKFMLLLEAELQARGIEYSIQLIDKMYAYSPGEEEIFELV</sequence>
<accession>A0A955L6G4</accession>
<dbReference type="Proteomes" id="UP000783287">
    <property type="component" value="Unassembled WGS sequence"/>
</dbReference>
<organism evidence="1 2">
    <name type="scientific">Candidatus Dojkabacteria bacterium</name>
    <dbReference type="NCBI Taxonomy" id="2099670"/>
    <lineage>
        <taxon>Bacteria</taxon>
        <taxon>Candidatus Dojkabacteria</taxon>
    </lineage>
</organism>
<gene>
    <name evidence="1" type="ORF">KC909_04125</name>
</gene>
<comment type="caution">
    <text evidence="1">The sequence shown here is derived from an EMBL/GenBank/DDBJ whole genome shotgun (WGS) entry which is preliminary data.</text>
</comment>
<reference evidence="1" key="2">
    <citation type="journal article" date="2021" name="Microbiome">
        <title>Successional dynamics and alternative stable states in a saline activated sludge microbial community over 9 years.</title>
        <authorList>
            <person name="Wang Y."/>
            <person name="Ye J."/>
            <person name="Ju F."/>
            <person name="Liu L."/>
            <person name="Boyd J.A."/>
            <person name="Deng Y."/>
            <person name="Parks D.H."/>
            <person name="Jiang X."/>
            <person name="Yin X."/>
            <person name="Woodcroft B.J."/>
            <person name="Tyson G.W."/>
            <person name="Hugenholtz P."/>
            <person name="Polz M.F."/>
            <person name="Zhang T."/>
        </authorList>
    </citation>
    <scope>NUCLEOTIDE SEQUENCE</scope>
    <source>
        <strain evidence="1">HKST-UBA14</strain>
    </source>
</reference>
<proteinExistence type="predicted"/>
<dbReference type="EMBL" id="JAGQLK010000084">
    <property type="protein sequence ID" value="MCA9383528.1"/>
    <property type="molecule type" value="Genomic_DNA"/>
</dbReference>